<keyword evidence="5 6" id="KW-0560">Oxidoreductase</keyword>
<comment type="cofactor">
    <cofactor evidence="1 6">
        <name>FAD</name>
        <dbReference type="ChEBI" id="CHEBI:57692"/>
    </cofactor>
</comment>
<dbReference type="InterPro" id="IPR046373">
    <property type="entry name" value="Acyl-CoA_Oxase/DH_mid-dom_sf"/>
</dbReference>
<evidence type="ECO:0000259" key="8">
    <source>
        <dbReference type="Pfam" id="PF02770"/>
    </source>
</evidence>
<gene>
    <name evidence="10" type="ORF">FPZ12_007625</name>
</gene>
<dbReference type="InterPro" id="IPR006091">
    <property type="entry name" value="Acyl-CoA_Oxase/DH_mid-dom"/>
</dbReference>
<dbReference type="GO" id="GO:0003995">
    <property type="term" value="F:acyl-CoA dehydrogenase activity"/>
    <property type="evidence" value="ECO:0007669"/>
    <property type="project" value="TreeGrafter"/>
</dbReference>
<comment type="caution">
    <text evidence="10">The sequence shown here is derived from an EMBL/GenBank/DDBJ whole genome shotgun (WGS) entry which is preliminary data.</text>
</comment>
<dbReference type="SUPFAM" id="SSF56645">
    <property type="entry name" value="Acyl-CoA dehydrogenase NM domain-like"/>
    <property type="match status" value="1"/>
</dbReference>
<reference evidence="10" key="1">
    <citation type="submission" date="2019-09" db="EMBL/GenBank/DDBJ databases">
        <authorList>
            <person name="Teo W.F.A."/>
            <person name="Duangmal K."/>
        </authorList>
    </citation>
    <scope>NUCLEOTIDE SEQUENCE [LARGE SCALE GENOMIC DNA]</scope>
    <source>
        <strain evidence="10">K81G1</strain>
    </source>
</reference>
<evidence type="ECO:0000256" key="6">
    <source>
        <dbReference type="RuleBase" id="RU362125"/>
    </source>
</evidence>
<feature type="domain" description="Acyl-CoA dehydrogenase/oxidase N-terminal" evidence="9">
    <location>
        <begin position="14"/>
        <end position="125"/>
    </location>
</feature>
<protein>
    <submittedName>
        <fullName evidence="10">Acyl-CoA dehydrogenase</fullName>
    </submittedName>
</protein>
<dbReference type="FunFam" id="1.20.140.10:FF:000001">
    <property type="entry name" value="Acyl-CoA dehydrogenase"/>
    <property type="match status" value="1"/>
</dbReference>
<dbReference type="InterPro" id="IPR009075">
    <property type="entry name" value="AcylCo_DH/oxidase_C"/>
</dbReference>
<keyword evidence="11" id="KW-1185">Reference proteome</keyword>
<organism evidence="10 11">
    <name type="scientific">Amycolatopsis acidicola</name>
    <dbReference type="NCBI Taxonomy" id="2596893"/>
    <lineage>
        <taxon>Bacteria</taxon>
        <taxon>Bacillati</taxon>
        <taxon>Actinomycetota</taxon>
        <taxon>Actinomycetes</taxon>
        <taxon>Pseudonocardiales</taxon>
        <taxon>Pseudonocardiaceae</taxon>
        <taxon>Amycolatopsis</taxon>
    </lineage>
</organism>
<proteinExistence type="inferred from homology"/>
<feature type="domain" description="Acyl-CoA oxidase/dehydrogenase middle" evidence="8">
    <location>
        <begin position="129"/>
        <end position="216"/>
    </location>
</feature>
<dbReference type="GO" id="GO:0050660">
    <property type="term" value="F:flavin adenine dinucleotide binding"/>
    <property type="evidence" value="ECO:0007669"/>
    <property type="project" value="InterPro"/>
</dbReference>
<dbReference type="SUPFAM" id="SSF47203">
    <property type="entry name" value="Acyl-CoA dehydrogenase C-terminal domain-like"/>
    <property type="match status" value="1"/>
</dbReference>
<dbReference type="Pfam" id="PF00441">
    <property type="entry name" value="Acyl-CoA_dh_1"/>
    <property type="match status" value="1"/>
</dbReference>
<dbReference type="InterPro" id="IPR036250">
    <property type="entry name" value="AcylCo_DH-like_C"/>
</dbReference>
<dbReference type="PANTHER" id="PTHR43884:SF12">
    <property type="entry name" value="ISOVALERYL-COA DEHYDROGENASE, MITOCHONDRIAL-RELATED"/>
    <property type="match status" value="1"/>
</dbReference>
<dbReference type="InterPro" id="IPR037069">
    <property type="entry name" value="AcylCoA_DH/ox_N_sf"/>
</dbReference>
<dbReference type="Proteomes" id="UP000319769">
    <property type="component" value="Unassembled WGS sequence"/>
</dbReference>
<sequence>MTWDEGLTWAPELTDEEQRWQLVAEELAGGPFALRAAEIDATGNYPWDNVGLLTESGLTGLLLPAEYGGEGAPLSAGCAVAETIARVCASTCTIWSSYAIGSLPLLYAGSEAQKRRYLPEVAAGKAIGFGLTERHTGSDPSNVRTSAEKTADGWSLEGEKWLVGNGGSAHYYTAFARDGGKLTAFLLERDGDRLVIDDYQDKMGLRGTTTSNLKIDCEVPADRQVGERGRGLALALQTLNTGRVLAAALSCGIAEAAFAAASRRAVTREAFGGPIIGHQGISFCLADVATELSAARMMTWQAARGAGPGGPDRQLSSMAKLYASEVAHRAVDAALQVFGAEGYAKPHPVERAYRDQRILEIFEGSSEIQRVSLGRGIAAFYA</sequence>
<evidence type="ECO:0000256" key="1">
    <source>
        <dbReference type="ARBA" id="ARBA00001974"/>
    </source>
</evidence>
<evidence type="ECO:0000313" key="10">
    <source>
        <dbReference type="EMBL" id="KAA9164451.1"/>
    </source>
</evidence>
<keyword evidence="3 6" id="KW-0285">Flavoprotein</keyword>
<evidence type="ECO:0000256" key="4">
    <source>
        <dbReference type="ARBA" id="ARBA00022827"/>
    </source>
</evidence>
<evidence type="ECO:0000259" key="9">
    <source>
        <dbReference type="Pfam" id="PF02771"/>
    </source>
</evidence>
<dbReference type="Pfam" id="PF02771">
    <property type="entry name" value="Acyl-CoA_dh_N"/>
    <property type="match status" value="1"/>
</dbReference>
<dbReference type="PIRSF" id="PIRSF016578">
    <property type="entry name" value="HsaA"/>
    <property type="match status" value="1"/>
</dbReference>
<dbReference type="PANTHER" id="PTHR43884">
    <property type="entry name" value="ACYL-COA DEHYDROGENASE"/>
    <property type="match status" value="1"/>
</dbReference>
<dbReference type="Gene3D" id="1.10.540.10">
    <property type="entry name" value="Acyl-CoA dehydrogenase/oxidase, N-terminal domain"/>
    <property type="match status" value="1"/>
</dbReference>
<dbReference type="InterPro" id="IPR013786">
    <property type="entry name" value="AcylCoA_DH/ox_N"/>
</dbReference>
<comment type="similarity">
    <text evidence="2 6">Belongs to the acyl-CoA dehydrogenase family.</text>
</comment>
<evidence type="ECO:0000256" key="3">
    <source>
        <dbReference type="ARBA" id="ARBA00022630"/>
    </source>
</evidence>
<dbReference type="RefSeq" id="WP_144752970.1">
    <property type="nucleotide sequence ID" value="NZ_VMNW02000007.1"/>
</dbReference>
<dbReference type="Pfam" id="PF02770">
    <property type="entry name" value="Acyl-CoA_dh_M"/>
    <property type="match status" value="1"/>
</dbReference>
<feature type="domain" description="Acyl-CoA dehydrogenase/oxidase C-terminal" evidence="7">
    <location>
        <begin position="229"/>
        <end position="377"/>
    </location>
</feature>
<dbReference type="InterPro" id="IPR009100">
    <property type="entry name" value="AcylCoA_DH/oxidase_NM_dom_sf"/>
</dbReference>
<accession>A0A5N0VIB6</accession>
<evidence type="ECO:0000313" key="11">
    <source>
        <dbReference type="Proteomes" id="UP000319769"/>
    </source>
</evidence>
<evidence type="ECO:0000259" key="7">
    <source>
        <dbReference type="Pfam" id="PF00441"/>
    </source>
</evidence>
<dbReference type="EMBL" id="VMNW02000007">
    <property type="protein sequence ID" value="KAA9164451.1"/>
    <property type="molecule type" value="Genomic_DNA"/>
</dbReference>
<evidence type="ECO:0000256" key="5">
    <source>
        <dbReference type="ARBA" id="ARBA00023002"/>
    </source>
</evidence>
<evidence type="ECO:0000256" key="2">
    <source>
        <dbReference type="ARBA" id="ARBA00009347"/>
    </source>
</evidence>
<dbReference type="OrthoDB" id="9770681at2"/>
<dbReference type="AlphaFoldDB" id="A0A5N0VIB6"/>
<keyword evidence="4 6" id="KW-0274">FAD</keyword>
<name>A0A5N0VIB6_9PSEU</name>
<dbReference type="Gene3D" id="1.20.140.10">
    <property type="entry name" value="Butyryl-CoA Dehydrogenase, subunit A, domain 3"/>
    <property type="match status" value="1"/>
</dbReference>
<dbReference type="Gene3D" id="2.40.110.10">
    <property type="entry name" value="Butyryl-CoA Dehydrogenase, subunit A, domain 2"/>
    <property type="match status" value="1"/>
</dbReference>